<protein>
    <recommendedName>
        <fullName evidence="3">phospholipase D</fullName>
        <ecNumber evidence="3">3.1.4.4</ecNumber>
    </recommendedName>
</protein>
<evidence type="ECO:0000256" key="7">
    <source>
        <dbReference type="SAM" id="SignalP"/>
    </source>
</evidence>
<dbReference type="PROSITE" id="PS50035">
    <property type="entry name" value="PLD"/>
    <property type="match status" value="2"/>
</dbReference>
<dbReference type="CDD" id="cd09170">
    <property type="entry name" value="PLDc_Nuc"/>
    <property type="match status" value="1"/>
</dbReference>
<feature type="signal peptide" evidence="7">
    <location>
        <begin position="1"/>
        <end position="18"/>
    </location>
</feature>
<dbReference type="PANTHER" id="PTHR43856">
    <property type="entry name" value="CARDIOLIPIN HYDROLASE"/>
    <property type="match status" value="1"/>
</dbReference>
<evidence type="ECO:0000256" key="1">
    <source>
        <dbReference type="ARBA" id="ARBA00000798"/>
    </source>
</evidence>
<keyword evidence="4" id="KW-0378">Hydrolase</keyword>
<dbReference type="AlphaFoldDB" id="A0A2I7N898"/>
<evidence type="ECO:0000313" key="9">
    <source>
        <dbReference type="EMBL" id="AUR52671.1"/>
    </source>
</evidence>
<dbReference type="GO" id="GO:0016891">
    <property type="term" value="F:RNA endonuclease activity producing 5'-phosphomonoesters, hydrolytic mechanism"/>
    <property type="evidence" value="ECO:0007669"/>
    <property type="project" value="TreeGrafter"/>
</dbReference>
<gene>
    <name evidence="9" type="ORF">CUN60_10300</name>
</gene>
<organism evidence="9 10">
    <name type="scientific">Aquella oligotrophica</name>
    <dbReference type="NCBI Taxonomy" id="2067065"/>
    <lineage>
        <taxon>Bacteria</taxon>
        <taxon>Pseudomonadati</taxon>
        <taxon>Pseudomonadota</taxon>
        <taxon>Betaproteobacteria</taxon>
        <taxon>Neisseriales</taxon>
        <taxon>Neisseriaceae</taxon>
        <taxon>Aquella</taxon>
    </lineage>
</organism>
<keyword evidence="10" id="KW-1185">Reference proteome</keyword>
<evidence type="ECO:0000256" key="6">
    <source>
        <dbReference type="ARBA" id="ARBA00023098"/>
    </source>
</evidence>
<name>A0A2I7N898_9NEIS</name>
<dbReference type="InterPro" id="IPR051406">
    <property type="entry name" value="PLD_domain"/>
</dbReference>
<evidence type="ECO:0000256" key="2">
    <source>
        <dbReference type="ARBA" id="ARBA00008664"/>
    </source>
</evidence>
<dbReference type="KEGG" id="nba:CUN60_10300"/>
<dbReference type="SMART" id="SM00155">
    <property type="entry name" value="PLDc"/>
    <property type="match status" value="2"/>
</dbReference>
<keyword evidence="7" id="KW-0732">Signal</keyword>
<comment type="catalytic activity">
    <reaction evidence="1">
        <text>a 1,2-diacyl-sn-glycero-3-phosphocholine + H2O = a 1,2-diacyl-sn-glycero-3-phosphate + choline + H(+)</text>
        <dbReference type="Rhea" id="RHEA:14445"/>
        <dbReference type="ChEBI" id="CHEBI:15354"/>
        <dbReference type="ChEBI" id="CHEBI:15377"/>
        <dbReference type="ChEBI" id="CHEBI:15378"/>
        <dbReference type="ChEBI" id="CHEBI:57643"/>
        <dbReference type="ChEBI" id="CHEBI:58608"/>
        <dbReference type="EC" id="3.1.4.4"/>
    </reaction>
</comment>
<dbReference type="Pfam" id="PF13091">
    <property type="entry name" value="PLDc_2"/>
    <property type="match status" value="2"/>
</dbReference>
<keyword evidence="5" id="KW-0442">Lipid degradation</keyword>
<feature type="chain" id="PRO_5014389772" description="phospholipase D" evidence="7">
    <location>
        <begin position="19"/>
        <end position="481"/>
    </location>
</feature>
<evidence type="ECO:0000256" key="5">
    <source>
        <dbReference type="ARBA" id="ARBA00022963"/>
    </source>
</evidence>
<dbReference type="SUPFAM" id="SSF56024">
    <property type="entry name" value="Phospholipase D/nuclease"/>
    <property type="match status" value="2"/>
</dbReference>
<sequence>MKKLIIALLPLVTLTACVGSSNSSGQNQTSINSNTTLKSMIATSITDPTTIGFAAKFSAQKANLQIAFSPYFESGSQHSPNECPNAQDIYATTIAPIMKVSESSTLDSLWNSDEYFNCNAGITKLVVASITSAKQSIRAAVYDFNNPDIAYALISAKRNNPQLDIQVIADKANLTDTNSMIAVLQNNNIPVYIASAYAIMHNKFIVIDNKSVEYGSFNYSTTAATRQANNAIWIDNSNIAASYSERWNEIRANQATTVYQTSQSQYSEQPYNSGINVVASTKTEIAGKQIYSLSIDNTDIDSVHNLVNTESAIICPATMSNLGASCLSNYSYYSKGGYYQDSPFYQAVNNAQQSIQIAIFTFTDKALIDDLIKAKNRGVTVQVVADYSQGTQAYSTAGFDKLVQNGIEVKINNAYELLHNKYMIIDGNTVETGSYNYTASAQTKNAENYQIYHNTPELAQLYQQDWQAIFDQGYPYQASVR</sequence>
<comment type="similarity">
    <text evidence="2">Belongs to the phospholipase D family.</text>
</comment>
<reference evidence="10" key="1">
    <citation type="submission" date="2017-11" db="EMBL/GenBank/DDBJ databases">
        <authorList>
            <person name="Chan K.G."/>
            <person name="Lee L.S."/>
        </authorList>
    </citation>
    <scope>NUCLEOTIDE SEQUENCE [LARGE SCALE GENOMIC DNA]</scope>
    <source>
        <strain evidence="10">DSM 100970</strain>
    </source>
</reference>
<dbReference type="OrthoDB" id="5294698at2"/>
<evidence type="ECO:0000259" key="8">
    <source>
        <dbReference type="PROSITE" id="PS50035"/>
    </source>
</evidence>
<dbReference type="EC" id="3.1.4.4" evidence="3"/>
<dbReference type="PANTHER" id="PTHR43856:SF1">
    <property type="entry name" value="MITOCHONDRIAL CARDIOLIPIN HYDROLASE"/>
    <property type="match status" value="1"/>
</dbReference>
<dbReference type="Gene3D" id="3.30.870.10">
    <property type="entry name" value="Endonuclease Chain A"/>
    <property type="match status" value="2"/>
</dbReference>
<dbReference type="Proteomes" id="UP000236655">
    <property type="component" value="Chromosome"/>
</dbReference>
<dbReference type="RefSeq" id="WP_102951959.1">
    <property type="nucleotide sequence ID" value="NZ_CP024847.1"/>
</dbReference>
<dbReference type="InterPro" id="IPR025202">
    <property type="entry name" value="PLD-like_dom"/>
</dbReference>
<keyword evidence="6" id="KW-0443">Lipid metabolism</keyword>
<dbReference type="GO" id="GO:0006793">
    <property type="term" value="P:phosphorus metabolic process"/>
    <property type="evidence" value="ECO:0007669"/>
    <property type="project" value="UniProtKB-ARBA"/>
</dbReference>
<dbReference type="GO" id="GO:0004630">
    <property type="term" value="F:phospholipase D activity"/>
    <property type="evidence" value="ECO:0007669"/>
    <property type="project" value="UniProtKB-EC"/>
</dbReference>
<dbReference type="GO" id="GO:0016042">
    <property type="term" value="P:lipid catabolic process"/>
    <property type="evidence" value="ECO:0007669"/>
    <property type="project" value="UniProtKB-KW"/>
</dbReference>
<dbReference type="InterPro" id="IPR001736">
    <property type="entry name" value="PLipase_D/transphosphatidylase"/>
</dbReference>
<dbReference type="EMBL" id="CP024847">
    <property type="protein sequence ID" value="AUR52671.1"/>
    <property type="molecule type" value="Genomic_DNA"/>
</dbReference>
<accession>A0A2I7N898</accession>
<feature type="domain" description="PLD phosphodiesterase" evidence="8">
    <location>
        <begin position="414"/>
        <end position="441"/>
    </location>
</feature>
<feature type="domain" description="PLD phosphodiesterase" evidence="8">
    <location>
        <begin position="196"/>
        <end position="223"/>
    </location>
</feature>
<evidence type="ECO:0000256" key="3">
    <source>
        <dbReference type="ARBA" id="ARBA00012027"/>
    </source>
</evidence>
<proteinExistence type="inferred from homology"/>
<dbReference type="PROSITE" id="PS51257">
    <property type="entry name" value="PROKAR_LIPOPROTEIN"/>
    <property type="match status" value="1"/>
</dbReference>
<evidence type="ECO:0000256" key="4">
    <source>
        <dbReference type="ARBA" id="ARBA00022801"/>
    </source>
</evidence>
<evidence type="ECO:0000313" key="10">
    <source>
        <dbReference type="Proteomes" id="UP000236655"/>
    </source>
</evidence>